<evidence type="ECO:0000313" key="2">
    <source>
        <dbReference type="EMBL" id="KKL22625.1"/>
    </source>
</evidence>
<protein>
    <submittedName>
        <fullName evidence="2">Uncharacterized protein</fullName>
    </submittedName>
</protein>
<reference evidence="2" key="1">
    <citation type="journal article" date="2015" name="Nature">
        <title>Complex archaea that bridge the gap between prokaryotes and eukaryotes.</title>
        <authorList>
            <person name="Spang A."/>
            <person name="Saw J.H."/>
            <person name="Jorgensen S.L."/>
            <person name="Zaremba-Niedzwiedzka K."/>
            <person name="Martijn J."/>
            <person name="Lind A.E."/>
            <person name="van Eijk R."/>
            <person name="Schleper C."/>
            <person name="Guy L."/>
            <person name="Ettema T.J."/>
        </authorList>
    </citation>
    <scope>NUCLEOTIDE SEQUENCE</scope>
</reference>
<feature type="non-terminal residue" evidence="2">
    <location>
        <position position="1"/>
    </location>
</feature>
<keyword evidence="1" id="KW-0812">Transmembrane</keyword>
<dbReference type="EMBL" id="LAZR01037280">
    <property type="protein sequence ID" value="KKL22625.1"/>
    <property type="molecule type" value="Genomic_DNA"/>
</dbReference>
<keyword evidence="1" id="KW-1133">Transmembrane helix</keyword>
<proteinExistence type="predicted"/>
<name>A0A0F9BL98_9ZZZZ</name>
<accession>A0A0F9BL98</accession>
<comment type="caution">
    <text evidence="2">The sequence shown here is derived from an EMBL/GenBank/DDBJ whole genome shotgun (WGS) entry which is preliminary data.</text>
</comment>
<organism evidence="2">
    <name type="scientific">marine sediment metagenome</name>
    <dbReference type="NCBI Taxonomy" id="412755"/>
    <lineage>
        <taxon>unclassified sequences</taxon>
        <taxon>metagenomes</taxon>
        <taxon>ecological metagenomes</taxon>
    </lineage>
</organism>
<keyword evidence="1" id="KW-0472">Membrane</keyword>
<evidence type="ECO:0000256" key="1">
    <source>
        <dbReference type="SAM" id="Phobius"/>
    </source>
</evidence>
<gene>
    <name evidence="2" type="ORF">LCGC14_2433560</name>
</gene>
<dbReference type="AlphaFoldDB" id="A0A0F9BL98"/>
<sequence length="70" mass="7718">FAYILAVYISNSYETVLAQLPFSTLFVTNLNYATSFLLALPKIVVITGVITMIISYSAIPKTKEEEVLGI</sequence>
<feature type="transmembrane region" description="Helical" evidence="1">
    <location>
        <begin position="32"/>
        <end position="54"/>
    </location>
</feature>